<dbReference type="InterPro" id="IPR025662">
    <property type="entry name" value="Sigma_54_int_dom_ATP-bd_1"/>
</dbReference>
<dbReference type="Proteomes" id="UP000294597">
    <property type="component" value="Unassembled WGS sequence"/>
</dbReference>
<dbReference type="InterPro" id="IPR001789">
    <property type="entry name" value="Sig_transdc_resp-reg_receiver"/>
</dbReference>
<dbReference type="Pfam" id="PF25601">
    <property type="entry name" value="AAA_lid_14"/>
    <property type="match status" value="1"/>
</dbReference>
<feature type="domain" description="Response regulatory" evidence="8">
    <location>
        <begin position="3"/>
        <end position="117"/>
    </location>
</feature>
<accession>A0A4R5D5N8</accession>
<feature type="modified residue" description="4-aspartylphosphate" evidence="5">
    <location>
        <position position="52"/>
    </location>
</feature>
<dbReference type="CDD" id="cd00009">
    <property type="entry name" value="AAA"/>
    <property type="match status" value="1"/>
</dbReference>
<evidence type="ECO:0000313" key="10">
    <source>
        <dbReference type="Proteomes" id="UP000294597"/>
    </source>
</evidence>
<dbReference type="InterPro" id="IPR002078">
    <property type="entry name" value="Sigma_54_int"/>
</dbReference>
<evidence type="ECO:0000259" key="7">
    <source>
        <dbReference type="PROSITE" id="PS50045"/>
    </source>
</evidence>
<evidence type="ECO:0000256" key="4">
    <source>
        <dbReference type="ARBA" id="ARBA00023163"/>
    </source>
</evidence>
<dbReference type="InterPro" id="IPR025943">
    <property type="entry name" value="Sigma_54_int_dom_ATP-bd_2"/>
</dbReference>
<dbReference type="GO" id="GO:0006355">
    <property type="term" value="P:regulation of DNA-templated transcription"/>
    <property type="evidence" value="ECO:0007669"/>
    <property type="project" value="InterPro"/>
</dbReference>
<dbReference type="Pfam" id="PF00072">
    <property type="entry name" value="Response_reg"/>
    <property type="match status" value="1"/>
</dbReference>
<keyword evidence="5" id="KW-0597">Phosphoprotein</keyword>
<evidence type="ECO:0000256" key="1">
    <source>
        <dbReference type="ARBA" id="ARBA00022741"/>
    </source>
</evidence>
<evidence type="ECO:0000256" key="5">
    <source>
        <dbReference type="PROSITE-ProRule" id="PRU00169"/>
    </source>
</evidence>
<dbReference type="Gene3D" id="1.10.10.60">
    <property type="entry name" value="Homeodomain-like"/>
    <property type="match status" value="1"/>
</dbReference>
<dbReference type="PANTHER" id="PTHR32071">
    <property type="entry name" value="TRANSCRIPTIONAL REGULATORY PROTEIN"/>
    <property type="match status" value="1"/>
</dbReference>
<sequence>MPKILIIEDDISFCKLLDKFLTKNSYEVTTSFSATDARLLLQKGTFDLILTDLRLPDANGIELLTEFKAINSQIPIVLMTGYSDVNTAVKAIKNGASDYISKPFNPDEVLLVITNAMETFENKPNRSKASDSNSKKTTGSDYIQGISNASKKLAEHIQLVSPTDMSVLIIGESGTGKEIIAKSIHQKSNRKGTNFIAVDCGAIPKELAASEFFGHLKGSFTGAISDKIGYFEAANGGTIFLDEIGNLSYENQIQLLRALQERKIKPVGSNKEMQVDIRIITATNEDLREAVKNGSFREDLYHRINEFSIHSPSLSERTEDLMIFAEFFLDKANEQLQKDVIGFSSEVVSIFQNYPWPGNLREMQNCIKRSTLLTQGDFIESNVLPAEFFQNNKSTTNDFSLSENEKEAIVYALGKTQNNKSEAAKLLKITRKTLYNKLKLYDIN</sequence>
<dbReference type="Gene3D" id="3.40.50.300">
    <property type="entry name" value="P-loop containing nucleotide triphosphate hydrolases"/>
    <property type="match status" value="1"/>
</dbReference>
<evidence type="ECO:0000313" key="9">
    <source>
        <dbReference type="EMBL" id="TDE06544.1"/>
    </source>
</evidence>
<keyword evidence="2" id="KW-0067">ATP-binding</keyword>
<dbReference type="GO" id="GO:0000160">
    <property type="term" value="P:phosphorelay signal transduction system"/>
    <property type="evidence" value="ECO:0007669"/>
    <property type="project" value="InterPro"/>
</dbReference>
<dbReference type="SUPFAM" id="SSF52172">
    <property type="entry name" value="CheY-like"/>
    <property type="match status" value="1"/>
</dbReference>
<dbReference type="AlphaFoldDB" id="A0A4R5D5N8"/>
<dbReference type="PROSITE" id="PS50045">
    <property type="entry name" value="SIGMA54_INTERACT_4"/>
    <property type="match status" value="1"/>
</dbReference>
<dbReference type="SMART" id="SM00382">
    <property type="entry name" value="AAA"/>
    <property type="match status" value="1"/>
</dbReference>
<dbReference type="SUPFAM" id="SSF52540">
    <property type="entry name" value="P-loop containing nucleoside triphosphate hydrolases"/>
    <property type="match status" value="1"/>
</dbReference>
<protein>
    <submittedName>
        <fullName evidence="9">Sigma-54-dependent Fis family transcriptional regulator</fullName>
    </submittedName>
</protein>
<dbReference type="Pfam" id="PF02954">
    <property type="entry name" value="HTH_8"/>
    <property type="match status" value="1"/>
</dbReference>
<dbReference type="PRINTS" id="PR01590">
    <property type="entry name" value="HTHFIS"/>
</dbReference>
<dbReference type="FunFam" id="3.40.50.300:FF:000006">
    <property type="entry name" value="DNA-binding transcriptional regulator NtrC"/>
    <property type="match status" value="1"/>
</dbReference>
<evidence type="ECO:0000259" key="8">
    <source>
        <dbReference type="PROSITE" id="PS50110"/>
    </source>
</evidence>
<dbReference type="InterPro" id="IPR002197">
    <property type="entry name" value="HTH_Fis"/>
</dbReference>
<dbReference type="SUPFAM" id="SSF46689">
    <property type="entry name" value="Homeodomain-like"/>
    <property type="match status" value="1"/>
</dbReference>
<keyword evidence="3" id="KW-0805">Transcription regulation</keyword>
<dbReference type="PANTHER" id="PTHR32071:SF81">
    <property type="entry name" value="PROPIONATE CATABOLISM OPERON REGULATORY PROTEIN"/>
    <property type="match status" value="1"/>
</dbReference>
<dbReference type="InterPro" id="IPR058031">
    <property type="entry name" value="AAA_lid_NorR"/>
</dbReference>
<dbReference type="PROSITE" id="PS00676">
    <property type="entry name" value="SIGMA54_INTERACT_2"/>
    <property type="match status" value="1"/>
</dbReference>
<proteinExistence type="predicted"/>
<reference evidence="9 10" key="1">
    <citation type="submission" date="2019-03" db="EMBL/GenBank/DDBJ databases">
        <title>Flavobacterium TSA-D2 sp. nov., isolated from arctic soil.</title>
        <authorList>
            <person name="Chaudhary D.K."/>
        </authorList>
    </citation>
    <scope>NUCLEOTIDE SEQUENCE [LARGE SCALE GENOMIC DNA]</scope>
    <source>
        <strain evidence="9 10">TSA-D2</strain>
    </source>
</reference>
<keyword evidence="4" id="KW-0804">Transcription</keyword>
<gene>
    <name evidence="9" type="ORF">E0F98_02715</name>
</gene>
<feature type="region of interest" description="Disordered" evidence="6">
    <location>
        <begin position="122"/>
        <end position="142"/>
    </location>
</feature>
<feature type="compositionally biased region" description="Polar residues" evidence="6">
    <location>
        <begin position="130"/>
        <end position="142"/>
    </location>
</feature>
<feature type="domain" description="Sigma-54 factor interaction" evidence="7">
    <location>
        <begin position="143"/>
        <end position="372"/>
    </location>
</feature>
<evidence type="ECO:0000256" key="6">
    <source>
        <dbReference type="SAM" id="MobiDB-lite"/>
    </source>
</evidence>
<dbReference type="InterPro" id="IPR011006">
    <property type="entry name" value="CheY-like_superfamily"/>
</dbReference>
<organism evidence="9 10">
    <name type="scientific">Flavobacterium hiemivividum</name>
    <dbReference type="NCBI Taxonomy" id="2541734"/>
    <lineage>
        <taxon>Bacteria</taxon>
        <taxon>Pseudomonadati</taxon>
        <taxon>Bacteroidota</taxon>
        <taxon>Flavobacteriia</taxon>
        <taxon>Flavobacteriales</taxon>
        <taxon>Flavobacteriaceae</taxon>
        <taxon>Flavobacterium</taxon>
    </lineage>
</organism>
<dbReference type="PROSITE" id="PS50110">
    <property type="entry name" value="RESPONSE_REGULATORY"/>
    <property type="match status" value="1"/>
</dbReference>
<evidence type="ECO:0000256" key="3">
    <source>
        <dbReference type="ARBA" id="ARBA00023015"/>
    </source>
</evidence>
<dbReference type="GO" id="GO:0005524">
    <property type="term" value="F:ATP binding"/>
    <property type="evidence" value="ECO:0007669"/>
    <property type="project" value="UniProtKB-KW"/>
</dbReference>
<dbReference type="Pfam" id="PF00158">
    <property type="entry name" value="Sigma54_activat"/>
    <property type="match status" value="1"/>
</dbReference>
<dbReference type="RefSeq" id="WP_132108938.1">
    <property type="nucleotide sequence ID" value="NZ_SMFO01000001.1"/>
</dbReference>
<dbReference type="Gene3D" id="3.40.50.2300">
    <property type="match status" value="1"/>
</dbReference>
<dbReference type="InterPro" id="IPR027417">
    <property type="entry name" value="P-loop_NTPase"/>
</dbReference>
<dbReference type="SMART" id="SM00448">
    <property type="entry name" value="REC"/>
    <property type="match status" value="1"/>
</dbReference>
<dbReference type="PROSITE" id="PS00675">
    <property type="entry name" value="SIGMA54_INTERACT_1"/>
    <property type="match status" value="1"/>
</dbReference>
<dbReference type="Gene3D" id="1.10.8.60">
    <property type="match status" value="1"/>
</dbReference>
<dbReference type="InterPro" id="IPR009057">
    <property type="entry name" value="Homeodomain-like_sf"/>
</dbReference>
<comment type="caution">
    <text evidence="9">The sequence shown here is derived from an EMBL/GenBank/DDBJ whole genome shotgun (WGS) entry which is preliminary data.</text>
</comment>
<name>A0A4R5D5N8_9FLAO</name>
<evidence type="ECO:0000256" key="2">
    <source>
        <dbReference type="ARBA" id="ARBA00022840"/>
    </source>
</evidence>
<dbReference type="GO" id="GO:0043565">
    <property type="term" value="F:sequence-specific DNA binding"/>
    <property type="evidence" value="ECO:0007669"/>
    <property type="project" value="InterPro"/>
</dbReference>
<dbReference type="EMBL" id="SMFO01000001">
    <property type="protein sequence ID" value="TDE06544.1"/>
    <property type="molecule type" value="Genomic_DNA"/>
</dbReference>
<keyword evidence="1" id="KW-0547">Nucleotide-binding</keyword>
<dbReference type="InterPro" id="IPR003593">
    <property type="entry name" value="AAA+_ATPase"/>
</dbReference>
<keyword evidence="10" id="KW-1185">Reference proteome</keyword>